<evidence type="ECO:0000313" key="3">
    <source>
        <dbReference type="EMBL" id="GAA3530555.1"/>
    </source>
</evidence>
<dbReference type="EMBL" id="BAABBB010000009">
    <property type="protein sequence ID" value="GAA3530555.1"/>
    <property type="molecule type" value="Genomic_DNA"/>
</dbReference>
<reference evidence="4" key="1">
    <citation type="journal article" date="2019" name="Int. J. Syst. Evol. Microbiol.">
        <title>The Global Catalogue of Microorganisms (GCM) 10K type strain sequencing project: providing services to taxonomists for standard genome sequencing and annotation.</title>
        <authorList>
            <consortium name="The Broad Institute Genomics Platform"/>
            <consortium name="The Broad Institute Genome Sequencing Center for Infectious Disease"/>
            <person name="Wu L."/>
            <person name="Ma J."/>
        </authorList>
    </citation>
    <scope>NUCLEOTIDE SEQUENCE [LARGE SCALE GENOMIC DNA]</scope>
    <source>
        <strain evidence="4">JCM 17460</strain>
    </source>
</reference>
<accession>A0ABP6VCQ5</accession>
<dbReference type="PANTHER" id="PTHR34477:SF1">
    <property type="entry name" value="UPF0213 PROTEIN YHBQ"/>
    <property type="match status" value="1"/>
</dbReference>
<feature type="domain" description="GIY-YIG" evidence="2">
    <location>
        <begin position="1"/>
        <end position="77"/>
    </location>
</feature>
<protein>
    <submittedName>
        <fullName evidence="3">GIY-YIG nuclease family protein</fullName>
    </submittedName>
</protein>
<dbReference type="Proteomes" id="UP001500301">
    <property type="component" value="Unassembled WGS sequence"/>
</dbReference>
<dbReference type="CDD" id="cd10456">
    <property type="entry name" value="GIY-YIG_UPF0213"/>
    <property type="match status" value="1"/>
</dbReference>
<name>A0ABP6VCQ5_9ACTN</name>
<dbReference type="PANTHER" id="PTHR34477">
    <property type="entry name" value="UPF0213 PROTEIN YHBQ"/>
    <property type="match status" value="1"/>
</dbReference>
<dbReference type="InterPro" id="IPR000305">
    <property type="entry name" value="GIY-YIG_endonuc"/>
</dbReference>
<organism evidence="3 4">
    <name type="scientific">Nocardioides daeguensis</name>
    <dbReference type="NCBI Taxonomy" id="908359"/>
    <lineage>
        <taxon>Bacteria</taxon>
        <taxon>Bacillati</taxon>
        <taxon>Actinomycetota</taxon>
        <taxon>Actinomycetes</taxon>
        <taxon>Propionibacteriales</taxon>
        <taxon>Nocardioidaceae</taxon>
        <taxon>Nocardioides</taxon>
    </lineage>
</organism>
<proteinExistence type="inferred from homology"/>
<comment type="caution">
    <text evidence="3">The sequence shown here is derived from an EMBL/GenBank/DDBJ whole genome shotgun (WGS) entry which is preliminary data.</text>
</comment>
<sequence length="108" mass="12742">MPWTYIVRCSDDSYYVGSTWDIDARLWQHNHSDELGATYTRRRRPVALVWSAWFDRIEDAYLFEKRVQGWSRKKREALIRDDYTALPGLSRRAAVQRREAESDSAADG</sequence>
<evidence type="ECO:0000259" key="2">
    <source>
        <dbReference type="PROSITE" id="PS50164"/>
    </source>
</evidence>
<dbReference type="InterPro" id="IPR050190">
    <property type="entry name" value="UPF0213_domain"/>
</dbReference>
<evidence type="ECO:0000313" key="4">
    <source>
        <dbReference type="Proteomes" id="UP001500301"/>
    </source>
</evidence>
<evidence type="ECO:0000256" key="1">
    <source>
        <dbReference type="ARBA" id="ARBA00007435"/>
    </source>
</evidence>
<gene>
    <name evidence="3" type="ORF">GCM10022263_18930</name>
</gene>
<dbReference type="Pfam" id="PF01541">
    <property type="entry name" value="GIY-YIG"/>
    <property type="match status" value="1"/>
</dbReference>
<dbReference type="PROSITE" id="PS50164">
    <property type="entry name" value="GIY_YIG"/>
    <property type="match status" value="1"/>
</dbReference>
<keyword evidence="4" id="KW-1185">Reference proteome</keyword>
<comment type="similarity">
    <text evidence="1">Belongs to the UPF0213 family.</text>
</comment>